<reference evidence="1" key="1">
    <citation type="submission" date="2020-10" db="EMBL/GenBank/DDBJ databases">
        <authorList>
            <person name="Gilroy R."/>
        </authorList>
    </citation>
    <scope>NUCLEOTIDE SEQUENCE</scope>
    <source>
        <strain evidence="1">ChiSxjej2B14-8506</strain>
    </source>
</reference>
<dbReference type="Proteomes" id="UP000824123">
    <property type="component" value="Unassembled WGS sequence"/>
</dbReference>
<protein>
    <recommendedName>
        <fullName evidence="3">Tail tape measure protein</fullName>
    </recommendedName>
</protein>
<name>A0A9D1S442_9FIRM</name>
<accession>A0A9D1S442</accession>
<proteinExistence type="predicted"/>
<evidence type="ECO:0000313" key="1">
    <source>
        <dbReference type="EMBL" id="HIU45847.1"/>
    </source>
</evidence>
<sequence length="320" mass="31348">MDDVTIEIVAELRDEASKPLKSLTSLSERLTTALDAMRTRLSRTSVEATALAGALDRLGQSGQNIGGAQYQSSTARQSSEGTAQAAALDTAPAQAALGSLTEALNLSGATASAALGTFAAALSAGSATNSAALGVLSGAFGAGSQAAQSLGAGAQSAAVAARGASGTFGQAGSAAGSAASRLSALGSAASSLSGRFASFRLPSFTAHASGGILSTPHLGLVAERGPEAIIPLSVSRRARGVELLRQAGRRLGVREYADGGVPALPALAAGGVNVGGVSVNISLSGSAEPSRALELSGARIADQVAQAIADGLERALRNMP</sequence>
<dbReference type="AlphaFoldDB" id="A0A9D1S442"/>
<organism evidence="1 2">
    <name type="scientific">Candidatus Fimadaptatus faecigallinarum</name>
    <dbReference type="NCBI Taxonomy" id="2840814"/>
    <lineage>
        <taxon>Bacteria</taxon>
        <taxon>Bacillati</taxon>
        <taxon>Bacillota</taxon>
        <taxon>Clostridia</taxon>
        <taxon>Eubacteriales</taxon>
        <taxon>Candidatus Fimadaptatus</taxon>
    </lineage>
</organism>
<reference evidence="1" key="2">
    <citation type="journal article" date="2021" name="PeerJ">
        <title>Extensive microbial diversity within the chicken gut microbiome revealed by metagenomics and culture.</title>
        <authorList>
            <person name="Gilroy R."/>
            <person name="Ravi A."/>
            <person name="Getino M."/>
            <person name="Pursley I."/>
            <person name="Horton D.L."/>
            <person name="Alikhan N.F."/>
            <person name="Baker D."/>
            <person name="Gharbi K."/>
            <person name="Hall N."/>
            <person name="Watson M."/>
            <person name="Adriaenssens E.M."/>
            <person name="Foster-Nyarko E."/>
            <person name="Jarju S."/>
            <person name="Secka A."/>
            <person name="Antonio M."/>
            <person name="Oren A."/>
            <person name="Chaudhuri R.R."/>
            <person name="La Ragione R."/>
            <person name="Hildebrand F."/>
            <person name="Pallen M.J."/>
        </authorList>
    </citation>
    <scope>NUCLEOTIDE SEQUENCE</scope>
    <source>
        <strain evidence="1">ChiSxjej2B14-8506</strain>
    </source>
</reference>
<gene>
    <name evidence="1" type="ORF">IAC59_01140</name>
</gene>
<evidence type="ECO:0000313" key="2">
    <source>
        <dbReference type="Proteomes" id="UP000824123"/>
    </source>
</evidence>
<dbReference type="EMBL" id="DVNK01000008">
    <property type="protein sequence ID" value="HIU45847.1"/>
    <property type="molecule type" value="Genomic_DNA"/>
</dbReference>
<comment type="caution">
    <text evidence="1">The sequence shown here is derived from an EMBL/GenBank/DDBJ whole genome shotgun (WGS) entry which is preliminary data.</text>
</comment>
<evidence type="ECO:0008006" key="3">
    <source>
        <dbReference type="Google" id="ProtNLM"/>
    </source>
</evidence>